<accession>A0A4U8UZA4</accession>
<dbReference type="EMBL" id="AZBU02000001">
    <property type="protein sequence ID" value="TMS38474.1"/>
    <property type="molecule type" value="Genomic_DNA"/>
</dbReference>
<protein>
    <submittedName>
        <fullName evidence="2">Uncharacterized protein</fullName>
    </submittedName>
</protein>
<organism evidence="2 3">
    <name type="scientific">Steinernema carpocapsae</name>
    <name type="common">Entomopathogenic nematode</name>
    <dbReference type="NCBI Taxonomy" id="34508"/>
    <lineage>
        <taxon>Eukaryota</taxon>
        <taxon>Metazoa</taxon>
        <taxon>Ecdysozoa</taxon>
        <taxon>Nematoda</taxon>
        <taxon>Chromadorea</taxon>
        <taxon>Rhabditida</taxon>
        <taxon>Tylenchina</taxon>
        <taxon>Panagrolaimomorpha</taxon>
        <taxon>Strongyloidoidea</taxon>
        <taxon>Steinernematidae</taxon>
        <taxon>Steinernema</taxon>
    </lineage>
</organism>
<reference evidence="2 3" key="1">
    <citation type="journal article" date="2015" name="Genome Biol.">
        <title>Comparative genomics of Steinernema reveals deeply conserved gene regulatory networks.</title>
        <authorList>
            <person name="Dillman A.R."/>
            <person name="Macchietto M."/>
            <person name="Porter C.F."/>
            <person name="Rogers A."/>
            <person name="Williams B."/>
            <person name="Antoshechkin I."/>
            <person name="Lee M.M."/>
            <person name="Goodwin Z."/>
            <person name="Lu X."/>
            <person name="Lewis E.E."/>
            <person name="Goodrich-Blair H."/>
            <person name="Stock S.P."/>
            <person name="Adams B.J."/>
            <person name="Sternberg P.W."/>
            <person name="Mortazavi A."/>
        </authorList>
    </citation>
    <scope>NUCLEOTIDE SEQUENCE [LARGE SCALE GENOMIC DNA]</scope>
    <source>
        <strain evidence="2 3">ALL</strain>
    </source>
</reference>
<dbReference type="Proteomes" id="UP000298663">
    <property type="component" value="Unassembled WGS sequence"/>
</dbReference>
<gene>
    <name evidence="2" type="ORF">L596_005193</name>
</gene>
<comment type="caution">
    <text evidence="2">The sequence shown here is derived from an EMBL/GenBank/DDBJ whole genome shotgun (WGS) entry which is preliminary data.</text>
</comment>
<evidence type="ECO:0000256" key="1">
    <source>
        <dbReference type="SAM" id="MobiDB-lite"/>
    </source>
</evidence>
<reference evidence="2 3" key="2">
    <citation type="journal article" date="2019" name="G3 (Bethesda)">
        <title>Hybrid Assembly of the Genome of the Entomopathogenic Nematode Steinernema carpocapsae Identifies the X-Chromosome.</title>
        <authorList>
            <person name="Serra L."/>
            <person name="Macchietto M."/>
            <person name="Macias-Munoz A."/>
            <person name="McGill C.J."/>
            <person name="Rodriguez I.M."/>
            <person name="Rodriguez B."/>
            <person name="Murad R."/>
            <person name="Mortazavi A."/>
        </authorList>
    </citation>
    <scope>NUCLEOTIDE SEQUENCE [LARGE SCALE GENOMIC DNA]</scope>
    <source>
        <strain evidence="2 3">ALL</strain>
    </source>
</reference>
<keyword evidence="3" id="KW-1185">Reference proteome</keyword>
<sequence length="140" mass="16222">MRIRPPLAHDQLEGNFVVGESKEQEHQKWNGPLHQRHQNNSLGRPELNGTDLIGRITESYNFVMGANAERRKAVESESQHSEVLHHLQVIRDAEAQVRNKTSPVKDEKRFQVAVLPSTLPDLHEKEEDNVYNRLKNQYLK</sequence>
<feature type="region of interest" description="Disordered" evidence="1">
    <location>
        <begin position="29"/>
        <end position="49"/>
    </location>
</feature>
<name>A0A4U8UZA4_STECR</name>
<evidence type="ECO:0000313" key="3">
    <source>
        <dbReference type="Proteomes" id="UP000298663"/>
    </source>
</evidence>
<proteinExistence type="predicted"/>
<evidence type="ECO:0000313" key="2">
    <source>
        <dbReference type="EMBL" id="TMS38474.1"/>
    </source>
</evidence>
<dbReference type="AlphaFoldDB" id="A0A4U8UZA4"/>